<feature type="non-terminal residue" evidence="2">
    <location>
        <position position="59"/>
    </location>
</feature>
<dbReference type="EMBL" id="CADCWC010000089">
    <property type="protein sequence ID" value="CAA9525400.1"/>
    <property type="molecule type" value="Genomic_DNA"/>
</dbReference>
<feature type="non-terminal residue" evidence="2">
    <location>
        <position position="1"/>
    </location>
</feature>
<evidence type="ECO:0000313" key="2">
    <source>
        <dbReference type="EMBL" id="CAA9525400.1"/>
    </source>
</evidence>
<gene>
    <name evidence="2" type="ORF">AVDCRST_MAG79-463</name>
</gene>
<reference evidence="2" key="1">
    <citation type="submission" date="2020-02" db="EMBL/GenBank/DDBJ databases">
        <authorList>
            <person name="Meier V. D."/>
        </authorList>
    </citation>
    <scope>NUCLEOTIDE SEQUENCE</scope>
    <source>
        <strain evidence="2">AVDCRST_MAG79</strain>
    </source>
</reference>
<organism evidence="2">
    <name type="scientific">uncultured Thermoleophilia bacterium</name>
    <dbReference type="NCBI Taxonomy" id="1497501"/>
    <lineage>
        <taxon>Bacteria</taxon>
        <taxon>Bacillati</taxon>
        <taxon>Actinomycetota</taxon>
        <taxon>Thermoleophilia</taxon>
        <taxon>environmental samples</taxon>
    </lineage>
</organism>
<feature type="region of interest" description="Disordered" evidence="1">
    <location>
        <begin position="1"/>
        <end position="59"/>
    </location>
</feature>
<proteinExistence type="predicted"/>
<evidence type="ECO:0000256" key="1">
    <source>
        <dbReference type="SAM" id="MobiDB-lite"/>
    </source>
</evidence>
<name>A0A6J4TLY1_9ACTN</name>
<protein>
    <submittedName>
        <fullName evidence="2">Uncharacterized protein</fullName>
    </submittedName>
</protein>
<feature type="compositionally biased region" description="Low complexity" evidence="1">
    <location>
        <begin position="43"/>
        <end position="59"/>
    </location>
</feature>
<dbReference type="AlphaFoldDB" id="A0A6J4TLY1"/>
<sequence>GRVPGEPRGPDRRLRARGRRAVQPIRHPAADTCRHHRRSRLPGGARLLPRASRRPAGGT</sequence>
<accession>A0A6J4TLY1</accession>